<protein>
    <submittedName>
        <fullName evidence="6">PQ-loop repeat family protein / transmembrane family protein isoform 3</fullName>
    </submittedName>
</protein>
<evidence type="ECO:0000313" key="7">
    <source>
        <dbReference type="Proteomes" id="UP000436088"/>
    </source>
</evidence>
<feature type="region of interest" description="Disordered" evidence="5">
    <location>
        <begin position="1"/>
        <end position="36"/>
    </location>
</feature>
<dbReference type="PANTHER" id="PTHR16201:SF45">
    <property type="entry name" value="PQ-LOOP REPEAT FAMILY PROTEIN _ TRANSMEMBRANE FAMILY PROTEIN"/>
    <property type="match status" value="1"/>
</dbReference>
<evidence type="ECO:0000256" key="5">
    <source>
        <dbReference type="SAM" id="MobiDB-lite"/>
    </source>
</evidence>
<keyword evidence="2 6" id="KW-0812">Transmembrane</keyword>
<keyword evidence="7" id="KW-1185">Reference proteome</keyword>
<comment type="caution">
    <text evidence="6">The sequence shown here is derived from an EMBL/GenBank/DDBJ whole genome shotgun (WGS) entry which is preliminary data.</text>
</comment>
<comment type="subcellular location">
    <subcellularLocation>
        <location evidence="1">Membrane</location>
        <topology evidence="1">Multi-pass membrane protein</topology>
    </subcellularLocation>
</comment>
<name>A0A6A3AWB9_HIBSY</name>
<sequence length="168" mass="18544">MKSNHTVEDEKEPLKPSKGESGIPIPKARGRPHPRREFYFTSARSLAGSGTPPFRTYMRVAKSGPSAMALESDSSFEDESALVSSKKSGTRPLLIPSAAASYGTFLAASVNSPLGSKAWMEVKTGFTNRRRLQEHRMEHSAFGQWLGWLMAAIYMGSRIPQIWLNVSK</sequence>
<dbReference type="Pfam" id="PF04193">
    <property type="entry name" value="PQ-loop"/>
    <property type="match status" value="1"/>
</dbReference>
<gene>
    <name evidence="6" type="ORF">F3Y22_tig00110377pilonHSYRG00223</name>
</gene>
<proteinExistence type="predicted"/>
<dbReference type="AlphaFoldDB" id="A0A6A3AWB9"/>
<evidence type="ECO:0000313" key="6">
    <source>
        <dbReference type="EMBL" id="KAE8707717.1"/>
    </source>
</evidence>
<accession>A0A6A3AWB9</accession>
<evidence type="ECO:0000256" key="2">
    <source>
        <dbReference type="ARBA" id="ARBA00022692"/>
    </source>
</evidence>
<keyword evidence="3" id="KW-1133">Transmembrane helix</keyword>
<evidence type="ECO:0000256" key="1">
    <source>
        <dbReference type="ARBA" id="ARBA00004141"/>
    </source>
</evidence>
<dbReference type="EMBL" id="VEPZ02000960">
    <property type="protein sequence ID" value="KAE8707717.1"/>
    <property type="molecule type" value="Genomic_DNA"/>
</dbReference>
<reference evidence="6" key="1">
    <citation type="submission" date="2019-09" db="EMBL/GenBank/DDBJ databases">
        <title>Draft genome information of white flower Hibiscus syriacus.</title>
        <authorList>
            <person name="Kim Y.-M."/>
        </authorList>
    </citation>
    <scope>NUCLEOTIDE SEQUENCE [LARGE SCALE GENOMIC DNA]</scope>
    <source>
        <strain evidence="6">YM2019G1</strain>
    </source>
</reference>
<keyword evidence="4" id="KW-0472">Membrane</keyword>
<evidence type="ECO:0000256" key="4">
    <source>
        <dbReference type="ARBA" id="ARBA00023136"/>
    </source>
</evidence>
<feature type="compositionally biased region" description="Basic and acidic residues" evidence="5">
    <location>
        <begin position="1"/>
        <end position="18"/>
    </location>
</feature>
<dbReference type="Proteomes" id="UP000436088">
    <property type="component" value="Unassembled WGS sequence"/>
</dbReference>
<dbReference type="InterPro" id="IPR006603">
    <property type="entry name" value="PQ-loop_rpt"/>
</dbReference>
<evidence type="ECO:0000256" key="3">
    <source>
        <dbReference type="ARBA" id="ARBA00022989"/>
    </source>
</evidence>
<organism evidence="6 7">
    <name type="scientific">Hibiscus syriacus</name>
    <name type="common">Rose of Sharon</name>
    <dbReference type="NCBI Taxonomy" id="106335"/>
    <lineage>
        <taxon>Eukaryota</taxon>
        <taxon>Viridiplantae</taxon>
        <taxon>Streptophyta</taxon>
        <taxon>Embryophyta</taxon>
        <taxon>Tracheophyta</taxon>
        <taxon>Spermatophyta</taxon>
        <taxon>Magnoliopsida</taxon>
        <taxon>eudicotyledons</taxon>
        <taxon>Gunneridae</taxon>
        <taxon>Pentapetalae</taxon>
        <taxon>rosids</taxon>
        <taxon>malvids</taxon>
        <taxon>Malvales</taxon>
        <taxon>Malvaceae</taxon>
        <taxon>Malvoideae</taxon>
        <taxon>Hibiscus</taxon>
    </lineage>
</organism>
<dbReference type="GO" id="GO:0016020">
    <property type="term" value="C:membrane"/>
    <property type="evidence" value="ECO:0007669"/>
    <property type="project" value="UniProtKB-SubCell"/>
</dbReference>
<dbReference type="InterPro" id="IPR051415">
    <property type="entry name" value="LAAT-1"/>
</dbReference>
<dbReference type="PANTHER" id="PTHR16201">
    <property type="entry name" value="SEVEN TRANSMEMBRANE PROTEIN 1-RELATED"/>
    <property type="match status" value="1"/>
</dbReference>